<dbReference type="KEGG" id="mets:DK389_05330"/>
<dbReference type="EMBL" id="CP029550">
    <property type="protein sequence ID" value="AWN41430.1"/>
    <property type="molecule type" value="Genomic_DNA"/>
</dbReference>
<dbReference type="Proteomes" id="UP000245926">
    <property type="component" value="Chromosome"/>
</dbReference>
<protein>
    <submittedName>
        <fullName evidence="3">IS701 family transposase</fullName>
    </submittedName>
</protein>
<feature type="domain" description="Transposase IS701-like DDE" evidence="2">
    <location>
        <begin position="21"/>
        <end position="291"/>
    </location>
</feature>
<dbReference type="OrthoDB" id="583339at2"/>
<evidence type="ECO:0000256" key="1">
    <source>
        <dbReference type="SAM" id="MobiDB-lite"/>
    </source>
</evidence>
<dbReference type="SUPFAM" id="SSF53098">
    <property type="entry name" value="Ribonuclease H-like"/>
    <property type="match status" value="1"/>
</dbReference>
<accession>A0A2U8W1W9</accession>
<dbReference type="KEGG" id="mets:DK389_14025"/>
<sequence>MDALNTPLADQPRFAAYVDTLSDVLGHADRVAPLKAYCTGLLLPGARKSIEPMAARIAPARVQATHQALHHFVAKGDWSDAALLARVRAAVLPMIESQGPIQAWIVDDTGFPKKGRHSVGVWRQYCGQIGKQENCQVAVTLSLANAQASLPIAYRLYLPEAWAQDPERRTKAGVPEAIFFQTKPEIALDQIRAAQAEQVPPGLVLADAGYGIDTAFRTALTELGLRYSLGISSSTSLWPPGTAPLPPKAWSGRGRPPTRVRRSPDQKPLSAEKLARSLPEAAWQQVRWRAGPNGMLASRFAAVRARPAHRDELRHEPRAEEWVLIEWPQGEAAPTKYWLSSLPPETSLAELVSQTKLRWRIERDYQELKQEIGLGHYEGRSWRGFHHHASLCIAAYGFLVSERGRFPPSGPKITRRQTPVLPAGYRPRGAPDPARASRA</sequence>
<proteinExistence type="predicted"/>
<keyword evidence="5" id="KW-1185">Reference proteome</keyword>
<feature type="region of interest" description="Disordered" evidence="1">
    <location>
        <begin position="408"/>
        <end position="439"/>
    </location>
</feature>
<evidence type="ECO:0000313" key="3">
    <source>
        <dbReference type="EMBL" id="AWN40067.1"/>
    </source>
</evidence>
<reference evidence="3" key="2">
    <citation type="submission" date="2018-05" db="EMBL/GenBank/DDBJ databases">
        <authorList>
            <person name="Srinivasan S."/>
        </authorList>
    </citation>
    <scope>NUCLEOTIDE SEQUENCE</scope>
    <source>
        <strain evidence="3">17SD2-17</strain>
    </source>
</reference>
<dbReference type="InterPro" id="IPR012337">
    <property type="entry name" value="RNaseH-like_sf"/>
</dbReference>
<dbReference type="PANTHER" id="PTHR33627">
    <property type="entry name" value="TRANSPOSASE"/>
    <property type="match status" value="1"/>
</dbReference>
<dbReference type="PANTHER" id="PTHR33627:SF1">
    <property type="entry name" value="TRANSPOSASE"/>
    <property type="match status" value="1"/>
</dbReference>
<evidence type="ECO:0000313" key="4">
    <source>
        <dbReference type="EMBL" id="AWN41430.1"/>
    </source>
</evidence>
<evidence type="ECO:0000259" key="2">
    <source>
        <dbReference type="Pfam" id="PF13546"/>
    </source>
</evidence>
<organism evidence="3 5">
    <name type="scientific">Methylobacterium durans</name>
    <dbReference type="NCBI Taxonomy" id="2202825"/>
    <lineage>
        <taxon>Bacteria</taxon>
        <taxon>Pseudomonadati</taxon>
        <taxon>Pseudomonadota</taxon>
        <taxon>Alphaproteobacteria</taxon>
        <taxon>Hyphomicrobiales</taxon>
        <taxon>Methylobacteriaceae</taxon>
        <taxon>Methylobacterium</taxon>
    </lineage>
</organism>
<name>A0A2U8W1W9_9HYPH</name>
<reference evidence="5" key="1">
    <citation type="submission" date="2018-05" db="EMBL/GenBank/DDBJ databases">
        <title>Complete Genome Sequence of Methylobacterium sp. 17SD2-17.</title>
        <authorList>
            <person name="Srinivasan S."/>
        </authorList>
    </citation>
    <scope>NUCLEOTIDE SEQUENCE [LARGE SCALE GENOMIC DNA]</scope>
    <source>
        <strain evidence="5">17SD2-17</strain>
    </source>
</reference>
<feature type="region of interest" description="Disordered" evidence="1">
    <location>
        <begin position="240"/>
        <end position="270"/>
    </location>
</feature>
<dbReference type="EMBL" id="CP029550">
    <property type="protein sequence ID" value="AWN40067.1"/>
    <property type="molecule type" value="Genomic_DNA"/>
</dbReference>
<dbReference type="AlphaFoldDB" id="A0A2U8W1W9"/>
<dbReference type="InterPro" id="IPR038721">
    <property type="entry name" value="IS701-like_DDE_dom"/>
</dbReference>
<dbReference type="RefSeq" id="WP_109887897.1">
    <property type="nucleotide sequence ID" value="NZ_CP029550.1"/>
</dbReference>
<dbReference type="Pfam" id="PF13546">
    <property type="entry name" value="DDE_5"/>
    <property type="match status" value="1"/>
</dbReference>
<gene>
    <name evidence="3" type="ORF">DK389_05330</name>
    <name evidence="4" type="ORF">DK389_14025</name>
</gene>
<reference evidence="3" key="3">
    <citation type="journal article" date="2020" name="Antonie Van Leeuwenhoek">
        <title>Methylobacterium durans sp. nov., a radiation-resistant bacterium isolated from gamma ray-irradiated soil.</title>
        <authorList>
            <person name="Kim J."/>
            <person name="Chhetri G."/>
            <person name="Kim I."/>
            <person name="Kim M.K."/>
            <person name="Seo T."/>
        </authorList>
    </citation>
    <scope>NUCLEOTIDE SEQUENCE</scope>
    <source>
        <strain evidence="3">17SD2-17</strain>
    </source>
</reference>
<dbReference type="NCBIfam" id="NF033540">
    <property type="entry name" value="transpos_IS701"/>
    <property type="match status" value="1"/>
</dbReference>
<dbReference type="InterPro" id="IPR039365">
    <property type="entry name" value="IS701-like"/>
</dbReference>
<evidence type="ECO:0000313" key="5">
    <source>
        <dbReference type="Proteomes" id="UP000245926"/>
    </source>
</evidence>